<accession>A0A2H9N5S7</accession>
<gene>
    <name evidence="2" type="ORF">COZ64_00655</name>
</gene>
<evidence type="ECO:0000313" key="2">
    <source>
        <dbReference type="EMBL" id="PIX29217.1"/>
    </source>
</evidence>
<keyword evidence="1" id="KW-0472">Membrane</keyword>
<proteinExistence type="predicted"/>
<sequence length="287" mass="31721">MENQNIQNPVQGPANNPVPVPLATVNRNPLVIIFSLLALVLLASTAFLYYQNQQLKSILASYQILITPSPAATPDVTANWKTYTITPDPATGYASYNIKLPAQWKQIEHSSSSQSTETFQDTQNIYRLIIDEQKNFNSQTGKPFTSLRELVGLPYDSIILTVDGEPAAMSLPREGPEHIYEVLFFSKDTTLFYSITLETPRDVSKTEELGILFTQILSTFKFTGTTQSQQVLGIQLTQCCSCPIMIDASQIGKDGWVTYEQGKDYTAQRPKACSLPNIGACAPCPPL</sequence>
<protein>
    <submittedName>
        <fullName evidence="2">Uncharacterized protein</fullName>
    </submittedName>
</protein>
<keyword evidence="1" id="KW-1133">Transmembrane helix</keyword>
<evidence type="ECO:0000256" key="1">
    <source>
        <dbReference type="SAM" id="Phobius"/>
    </source>
</evidence>
<dbReference type="EMBL" id="PFIJ01000013">
    <property type="protein sequence ID" value="PIX29217.1"/>
    <property type="molecule type" value="Genomic_DNA"/>
</dbReference>
<organism evidence="2 3">
    <name type="scientific">Candidatus Brennerbacteria bacterium CG_4_8_14_3_um_filter_43_14</name>
    <dbReference type="NCBI Taxonomy" id="1974521"/>
    <lineage>
        <taxon>Bacteria</taxon>
        <taxon>Candidatus Brenneribacteriota</taxon>
    </lineage>
</organism>
<name>A0A2H9N5S7_9BACT</name>
<feature type="transmembrane region" description="Helical" evidence="1">
    <location>
        <begin position="30"/>
        <end position="50"/>
    </location>
</feature>
<dbReference type="Proteomes" id="UP000236842">
    <property type="component" value="Unassembled WGS sequence"/>
</dbReference>
<dbReference type="AlphaFoldDB" id="A0A2H9N5S7"/>
<evidence type="ECO:0000313" key="3">
    <source>
        <dbReference type="Proteomes" id="UP000236842"/>
    </source>
</evidence>
<reference evidence="3" key="1">
    <citation type="submission" date="2017-09" db="EMBL/GenBank/DDBJ databases">
        <title>Depth-based differentiation of microbial function through sediment-hosted aquifers and enrichment of novel symbionts in the deep terrestrial subsurface.</title>
        <authorList>
            <person name="Probst A.J."/>
            <person name="Ladd B."/>
            <person name="Jarett J.K."/>
            <person name="Geller-Mcgrath D.E."/>
            <person name="Sieber C.M.K."/>
            <person name="Emerson J.B."/>
            <person name="Anantharaman K."/>
            <person name="Thomas B.C."/>
            <person name="Malmstrom R."/>
            <person name="Stieglmeier M."/>
            <person name="Klingl A."/>
            <person name="Woyke T."/>
            <person name="Ryan C.M."/>
            <person name="Banfield J.F."/>
        </authorList>
    </citation>
    <scope>NUCLEOTIDE SEQUENCE [LARGE SCALE GENOMIC DNA]</scope>
</reference>
<comment type="caution">
    <text evidence="2">The sequence shown here is derived from an EMBL/GenBank/DDBJ whole genome shotgun (WGS) entry which is preliminary data.</text>
</comment>
<keyword evidence="1" id="KW-0812">Transmembrane</keyword>